<dbReference type="Proteomes" id="UP001596417">
    <property type="component" value="Unassembled WGS sequence"/>
</dbReference>
<dbReference type="AlphaFoldDB" id="A0ABD5YIZ1"/>
<evidence type="ECO:0000313" key="2">
    <source>
        <dbReference type="Proteomes" id="UP001596417"/>
    </source>
</evidence>
<protein>
    <submittedName>
        <fullName evidence="1">Uncharacterized protein</fullName>
    </submittedName>
</protein>
<gene>
    <name evidence="1" type="ORF">ACFQL7_05360</name>
</gene>
<dbReference type="RefSeq" id="WP_264555015.1">
    <property type="nucleotide sequence ID" value="NZ_CP109979.1"/>
</dbReference>
<dbReference type="GeneID" id="76198900"/>
<name>A0ABD5YIZ1_9EURY</name>
<reference evidence="1 2" key="1">
    <citation type="journal article" date="2019" name="Int. J. Syst. Evol. Microbiol.">
        <title>The Global Catalogue of Microorganisms (GCM) 10K type strain sequencing project: providing services to taxonomists for standard genome sequencing and annotation.</title>
        <authorList>
            <consortium name="The Broad Institute Genomics Platform"/>
            <consortium name="The Broad Institute Genome Sequencing Center for Infectious Disease"/>
            <person name="Wu L."/>
            <person name="Ma J."/>
        </authorList>
    </citation>
    <scope>NUCLEOTIDE SEQUENCE [LARGE SCALE GENOMIC DNA]</scope>
    <source>
        <strain evidence="1 2">RDMS1</strain>
    </source>
</reference>
<proteinExistence type="predicted"/>
<sequence>MTHGTITANRFVHFVSESTRDTLVASGVRLQIRTTRLFLYYRGDFGGRCGIYEYLEQYDVIDQGNRPRVRYDRYDWTLHTGVYRNAD</sequence>
<evidence type="ECO:0000313" key="1">
    <source>
        <dbReference type="EMBL" id="MFC7189329.1"/>
    </source>
</evidence>
<dbReference type="EMBL" id="JBHTAX010000001">
    <property type="protein sequence ID" value="MFC7189329.1"/>
    <property type="molecule type" value="Genomic_DNA"/>
</dbReference>
<comment type="caution">
    <text evidence="1">The sequence shown here is derived from an EMBL/GenBank/DDBJ whole genome shotgun (WGS) entry which is preliminary data.</text>
</comment>
<keyword evidence="2" id="KW-1185">Reference proteome</keyword>
<accession>A0ABD5YIZ1</accession>
<organism evidence="1 2">
    <name type="scientific">Halocatena marina</name>
    <dbReference type="NCBI Taxonomy" id="2934937"/>
    <lineage>
        <taxon>Archaea</taxon>
        <taxon>Methanobacteriati</taxon>
        <taxon>Methanobacteriota</taxon>
        <taxon>Stenosarchaea group</taxon>
        <taxon>Halobacteria</taxon>
        <taxon>Halobacteriales</taxon>
        <taxon>Natronomonadaceae</taxon>
        <taxon>Halocatena</taxon>
    </lineage>
</organism>